<gene>
    <name evidence="11" type="ORF">G4V39_01335</name>
</gene>
<dbReference type="PANTHER" id="PTHR43344:SF2">
    <property type="entry name" value="PHOSPHOSERINE PHOSPHATASE"/>
    <property type="match status" value="1"/>
</dbReference>
<keyword evidence="8" id="KW-0718">Serine biosynthesis</keyword>
<evidence type="ECO:0000256" key="2">
    <source>
        <dbReference type="ARBA" id="ARBA00005135"/>
    </source>
</evidence>
<evidence type="ECO:0000256" key="9">
    <source>
        <dbReference type="ARBA" id="ARBA00048138"/>
    </source>
</evidence>
<evidence type="ECO:0000256" key="8">
    <source>
        <dbReference type="ARBA" id="ARBA00023299"/>
    </source>
</evidence>
<dbReference type="EC" id="3.1.3.3" evidence="3"/>
<dbReference type="GO" id="GO:0005737">
    <property type="term" value="C:cytoplasm"/>
    <property type="evidence" value="ECO:0007669"/>
    <property type="project" value="TreeGrafter"/>
</dbReference>
<name>A0A6G7PTV9_9BACT</name>
<keyword evidence="7" id="KW-0460">Magnesium</keyword>
<comment type="catalytic activity">
    <reaction evidence="10">
        <text>O-phospho-D-serine + H2O = D-serine + phosphate</text>
        <dbReference type="Rhea" id="RHEA:24873"/>
        <dbReference type="ChEBI" id="CHEBI:15377"/>
        <dbReference type="ChEBI" id="CHEBI:35247"/>
        <dbReference type="ChEBI" id="CHEBI:43474"/>
        <dbReference type="ChEBI" id="CHEBI:58680"/>
        <dbReference type="EC" id="3.1.3.3"/>
    </reaction>
</comment>
<dbReference type="AlphaFoldDB" id="A0A6G7PTV9"/>
<evidence type="ECO:0000256" key="3">
    <source>
        <dbReference type="ARBA" id="ARBA00012640"/>
    </source>
</evidence>
<keyword evidence="4" id="KW-0028">Amino-acid biosynthesis</keyword>
<dbReference type="GO" id="GO:0000287">
    <property type="term" value="F:magnesium ion binding"/>
    <property type="evidence" value="ECO:0007669"/>
    <property type="project" value="TreeGrafter"/>
</dbReference>
<dbReference type="SUPFAM" id="SSF56784">
    <property type="entry name" value="HAD-like"/>
    <property type="match status" value="1"/>
</dbReference>
<keyword evidence="12" id="KW-1185">Reference proteome</keyword>
<dbReference type="RefSeq" id="WP_166031218.1">
    <property type="nucleotide sequence ID" value="NZ_CP048877.1"/>
</dbReference>
<evidence type="ECO:0000256" key="7">
    <source>
        <dbReference type="ARBA" id="ARBA00022842"/>
    </source>
</evidence>
<evidence type="ECO:0000256" key="10">
    <source>
        <dbReference type="ARBA" id="ARBA00048523"/>
    </source>
</evidence>
<comment type="pathway">
    <text evidence="2">Amino-acid biosynthesis; L-serine biosynthesis; L-serine from 3-phospho-D-glycerate: step 3/3.</text>
</comment>
<evidence type="ECO:0000256" key="5">
    <source>
        <dbReference type="ARBA" id="ARBA00022723"/>
    </source>
</evidence>
<dbReference type="InterPro" id="IPR023214">
    <property type="entry name" value="HAD_sf"/>
</dbReference>
<evidence type="ECO:0000256" key="6">
    <source>
        <dbReference type="ARBA" id="ARBA00022801"/>
    </source>
</evidence>
<evidence type="ECO:0000256" key="1">
    <source>
        <dbReference type="ARBA" id="ARBA00001946"/>
    </source>
</evidence>
<accession>A0A6G7PTV9</accession>
<dbReference type="Proteomes" id="UP000502179">
    <property type="component" value="Chromosome"/>
</dbReference>
<evidence type="ECO:0000256" key="4">
    <source>
        <dbReference type="ARBA" id="ARBA00022605"/>
    </source>
</evidence>
<proteinExistence type="predicted"/>
<reference evidence="11 12" key="1">
    <citation type="submission" date="2020-02" db="EMBL/GenBank/DDBJ databases">
        <title>Genome analysis of Thermosulfuriphilus ammonigenes ST65T, an anaerobic thermophilic chemolithoautotrophic bacterium isolated from a deep-sea hydrothermal vent.</title>
        <authorList>
            <person name="Slobodkina G."/>
            <person name="Allioux M."/>
            <person name="Merkel A."/>
            <person name="Alain K."/>
            <person name="Jebbar M."/>
            <person name="Slobodkin A."/>
        </authorList>
    </citation>
    <scope>NUCLEOTIDE SEQUENCE [LARGE SCALE GENOMIC DNA]</scope>
    <source>
        <strain evidence="11 12">ST65</strain>
    </source>
</reference>
<dbReference type="Gene3D" id="3.40.50.1000">
    <property type="entry name" value="HAD superfamily/HAD-like"/>
    <property type="match status" value="1"/>
</dbReference>
<dbReference type="Gene3D" id="1.10.3870.10">
    <property type="entry name" value="AF1437-like domain superfamily"/>
    <property type="match status" value="1"/>
</dbReference>
<dbReference type="InterPro" id="IPR050582">
    <property type="entry name" value="HAD-like_SerB"/>
</dbReference>
<evidence type="ECO:0000313" key="11">
    <source>
        <dbReference type="EMBL" id="QIJ70996.1"/>
    </source>
</evidence>
<protein>
    <recommendedName>
        <fullName evidence="3">phosphoserine phosphatase</fullName>
        <ecNumber evidence="3">3.1.3.3</ecNumber>
    </recommendedName>
</protein>
<dbReference type="EMBL" id="CP048877">
    <property type="protein sequence ID" value="QIJ70996.1"/>
    <property type="molecule type" value="Genomic_DNA"/>
</dbReference>
<dbReference type="InterPro" id="IPR036412">
    <property type="entry name" value="HAD-like_sf"/>
</dbReference>
<dbReference type="KEGG" id="tav:G4V39_01335"/>
<keyword evidence="6" id="KW-0378">Hydrolase</keyword>
<dbReference type="PANTHER" id="PTHR43344">
    <property type="entry name" value="PHOSPHOSERINE PHOSPHATASE"/>
    <property type="match status" value="1"/>
</dbReference>
<comment type="cofactor">
    <cofactor evidence="1">
        <name>Mg(2+)</name>
        <dbReference type="ChEBI" id="CHEBI:18420"/>
    </cofactor>
</comment>
<evidence type="ECO:0000313" key="12">
    <source>
        <dbReference type="Proteomes" id="UP000502179"/>
    </source>
</evidence>
<dbReference type="GO" id="GO:0006564">
    <property type="term" value="P:L-serine biosynthetic process"/>
    <property type="evidence" value="ECO:0007669"/>
    <property type="project" value="UniProtKB-KW"/>
</dbReference>
<dbReference type="PIRSF" id="PIRSF019370">
    <property type="entry name" value="EhaR"/>
    <property type="match status" value="1"/>
</dbReference>
<keyword evidence="5" id="KW-0479">Metal-binding</keyword>
<dbReference type="GO" id="GO:0036424">
    <property type="term" value="F:L-phosphoserine phosphatase activity"/>
    <property type="evidence" value="ECO:0007669"/>
    <property type="project" value="TreeGrafter"/>
</dbReference>
<comment type="catalytic activity">
    <reaction evidence="9">
        <text>O-phospho-L-serine + H2O = L-serine + phosphate</text>
        <dbReference type="Rhea" id="RHEA:21208"/>
        <dbReference type="ChEBI" id="CHEBI:15377"/>
        <dbReference type="ChEBI" id="CHEBI:33384"/>
        <dbReference type="ChEBI" id="CHEBI:43474"/>
        <dbReference type="ChEBI" id="CHEBI:57524"/>
        <dbReference type="EC" id="3.1.3.3"/>
    </reaction>
</comment>
<sequence>MSDLPRLFICLDCEGPITQNDNAFEMAEAFIPHGGGFFARVSRYDDFLADVLKRPGYKAGDTLRLILPFFKAFGLTNQEIRRFSRKTLRLLPGACEFLAWAKERYPTFIISTSYRPYLDALCEACSFPPENVFCTEVDLDSQGLSEEERRILEELAQEIAAMPLLDWPEGAKGPDDLEPEMRQVFERLDEIFFSLLPRLSVGRLLKEVNPVGGQEKARATEEAAQRVGLPLSSAIYVGDSITDAPALEEVRRAGGLSVSFNGNRYALRAAEVAVVAYDVRVIALMVEIYRQRGRQALRGLRRDSALLSLLPPEIQSGLDKPFEIYEVREEDLPRLIEISENARKAVRGVAIGALG</sequence>
<organism evidence="11 12">
    <name type="scientific">Thermosulfuriphilus ammonigenes</name>
    <dbReference type="NCBI Taxonomy" id="1936021"/>
    <lineage>
        <taxon>Bacteria</taxon>
        <taxon>Pseudomonadati</taxon>
        <taxon>Thermodesulfobacteriota</taxon>
        <taxon>Thermodesulfobacteria</taxon>
        <taxon>Thermodesulfobacteriales</taxon>
        <taxon>Thermodesulfobacteriaceae</taxon>
        <taxon>Thermosulfuriphilus</taxon>
    </lineage>
</organism>
<dbReference type="InterPro" id="IPR024196">
    <property type="entry name" value="NiFe_hyd_3_EhaR"/>
</dbReference>